<comment type="caution">
    <text evidence="1">The sequence shown here is derived from an EMBL/GenBank/DDBJ whole genome shotgun (WGS) entry which is preliminary data.</text>
</comment>
<dbReference type="Proteomes" id="UP000588604">
    <property type="component" value="Unassembled WGS sequence"/>
</dbReference>
<accession>A0A841MWW8</accession>
<gene>
    <name evidence="1" type="ORF">FHS59_004192</name>
</gene>
<dbReference type="SUPFAM" id="SSF159888">
    <property type="entry name" value="YdhG-like"/>
    <property type="match status" value="1"/>
</dbReference>
<protein>
    <recommendedName>
        <fullName evidence="3">YdhG-like domain-containing protein</fullName>
    </recommendedName>
</protein>
<evidence type="ECO:0000313" key="2">
    <source>
        <dbReference type="Proteomes" id="UP000588604"/>
    </source>
</evidence>
<organism evidence="1 2">
    <name type="scientific">Algoriphagus iocasae</name>
    <dbReference type="NCBI Taxonomy" id="1836499"/>
    <lineage>
        <taxon>Bacteria</taxon>
        <taxon>Pseudomonadati</taxon>
        <taxon>Bacteroidota</taxon>
        <taxon>Cytophagia</taxon>
        <taxon>Cytophagales</taxon>
        <taxon>Cyclobacteriaceae</taxon>
        <taxon>Algoriphagus</taxon>
    </lineage>
</organism>
<sequence>MSTKKDWSEAENQIHQIISKTELSHEIKWGMPVYTNQVLGTAQKGKTKAMRQWRYENTDELEDSKILHH</sequence>
<dbReference type="AlphaFoldDB" id="A0A841MWW8"/>
<evidence type="ECO:0000313" key="1">
    <source>
        <dbReference type="EMBL" id="MBB6328536.1"/>
    </source>
</evidence>
<name>A0A841MWW8_9BACT</name>
<keyword evidence="2" id="KW-1185">Reference proteome</keyword>
<dbReference type="EMBL" id="JACIJO010000004">
    <property type="protein sequence ID" value="MBB6328536.1"/>
    <property type="molecule type" value="Genomic_DNA"/>
</dbReference>
<evidence type="ECO:0008006" key="3">
    <source>
        <dbReference type="Google" id="ProtNLM"/>
    </source>
</evidence>
<dbReference type="RefSeq" id="WP_184497718.1">
    <property type="nucleotide sequence ID" value="NZ_JACIJO010000004.1"/>
</dbReference>
<reference evidence="1 2" key="1">
    <citation type="submission" date="2020-08" db="EMBL/GenBank/DDBJ databases">
        <title>Genomic Encyclopedia of Type Strains, Phase IV (KMG-IV): sequencing the most valuable type-strain genomes for metagenomic binning, comparative biology and taxonomic classification.</title>
        <authorList>
            <person name="Goeker M."/>
        </authorList>
    </citation>
    <scope>NUCLEOTIDE SEQUENCE [LARGE SCALE GENOMIC DNA]</scope>
    <source>
        <strain evidence="1 2">DSM 102044</strain>
    </source>
</reference>
<proteinExistence type="predicted"/>